<evidence type="ECO:0000313" key="3">
    <source>
        <dbReference type="Proteomes" id="UP000249300"/>
    </source>
</evidence>
<dbReference type="Proteomes" id="UP000249300">
    <property type="component" value="Chromosome 1"/>
</dbReference>
<evidence type="ECO:0000313" key="2">
    <source>
        <dbReference type="EMBL" id="SQH73203.1"/>
    </source>
</evidence>
<dbReference type="EMBL" id="LS483447">
    <property type="protein sequence ID" value="SQH73203.1"/>
    <property type="molecule type" value="Genomic_DNA"/>
</dbReference>
<dbReference type="KEGG" id="pcre:NCTC12858_01048"/>
<dbReference type="Pfam" id="PF11307">
    <property type="entry name" value="DUF3109"/>
    <property type="match status" value="1"/>
</dbReference>
<dbReference type="InterPro" id="IPR021458">
    <property type="entry name" value="Rv0495c"/>
</dbReference>
<protein>
    <submittedName>
        <fullName evidence="2">Protein of uncharacterized function (DUF3109)</fullName>
    </submittedName>
</protein>
<reference evidence="2 3" key="1">
    <citation type="submission" date="2018-06" db="EMBL/GenBank/DDBJ databases">
        <authorList>
            <consortium name="Pathogen Informatics"/>
            <person name="Doyle S."/>
        </authorList>
    </citation>
    <scope>NUCLEOTIDE SEQUENCE [LARGE SCALE GENOMIC DNA]</scope>
    <source>
        <strain evidence="2 3">NCTC12858</strain>
    </source>
</reference>
<accession>A0A2X4PMU2</accession>
<name>A0A2X4PMU2_9PORP</name>
<proteinExistence type="inferred from homology"/>
<evidence type="ECO:0000256" key="1">
    <source>
        <dbReference type="ARBA" id="ARBA00093770"/>
    </source>
</evidence>
<sequence length="198" mass="22474">MIYIGDKLVSLDIIDQQFVCDYDVCKGICCVEGDNGAPLAAGEADKIRALLPLLQDLISPQAKKLIEEEGISYIDEDGEEVTQIVNGKDCVFTTYDSKGRCQCAIERLYREGETDFLKPISCHLYPIRVQKYYGGATALNYQQWSICKCAIKLGRKMGIPIYQFLKEPLIRAYGEEWYEELCLVAREYLAQKQSEQSI</sequence>
<organism evidence="2 3">
    <name type="scientific">Porphyromonas crevioricanis</name>
    <dbReference type="NCBI Taxonomy" id="393921"/>
    <lineage>
        <taxon>Bacteria</taxon>
        <taxon>Pseudomonadati</taxon>
        <taxon>Bacteroidota</taxon>
        <taxon>Bacteroidia</taxon>
        <taxon>Bacteroidales</taxon>
        <taxon>Porphyromonadaceae</taxon>
        <taxon>Porphyromonas</taxon>
    </lineage>
</organism>
<gene>
    <name evidence="2" type="ORF">NCTC12858_01048</name>
</gene>
<dbReference type="RefSeq" id="WP_023939325.1">
    <property type="nucleotide sequence ID" value="NZ_LS483447.1"/>
</dbReference>
<dbReference type="AlphaFoldDB" id="A0A2X4PMU2"/>
<keyword evidence="3" id="KW-1185">Reference proteome</keyword>
<comment type="similarity">
    <text evidence="1">Belongs to the Rv0495c family.</text>
</comment>